<dbReference type="Proteomes" id="UP000049127">
    <property type="component" value="Unassembled WGS sequence"/>
</dbReference>
<evidence type="ECO:0000313" key="1">
    <source>
        <dbReference type="EMBL" id="CEQ03818.1"/>
    </source>
</evidence>
<dbReference type="EMBL" id="CEKZ01000003">
    <property type="protein sequence ID" value="CEQ03818.1"/>
    <property type="molecule type" value="Genomic_DNA"/>
</dbReference>
<dbReference type="AlphaFoldDB" id="A0A0C7R3P0"/>
<protein>
    <submittedName>
        <fullName evidence="1">Uncharacterized protein</fullName>
    </submittedName>
</protein>
<proteinExistence type="predicted"/>
<gene>
    <name evidence="1" type="ORF">R28058_15511</name>
</gene>
<reference evidence="2" key="1">
    <citation type="submission" date="2015-01" db="EMBL/GenBank/DDBJ databases">
        <authorList>
            <person name="Aslett M.A."/>
            <person name="De Silva N."/>
        </authorList>
    </citation>
    <scope>NUCLEOTIDE SEQUENCE [LARGE SCALE GENOMIC DNA]</scope>
    <source>
        <strain evidence="2">R28058</strain>
    </source>
</reference>
<accession>A0A0C7R3P0</accession>
<organism evidence="1 2">
    <name type="scientific">Paraclostridium sordellii</name>
    <name type="common">Clostridium sordellii</name>
    <dbReference type="NCBI Taxonomy" id="1505"/>
    <lineage>
        <taxon>Bacteria</taxon>
        <taxon>Bacillati</taxon>
        <taxon>Bacillota</taxon>
        <taxon>Clostridia</taxon>
        <taxon>Peptostreptococcales</taxon>
        <taxon>Peptostreptococcaceae</taxon>
        <taxon>Paraclostridium</taxon>
    </lineage>
</organism>
<sequence length="35" mass="4295">MIYISFVLILFILFYAYAIKNENLILRYEIDDSNY</sequence>
<name>A0A0C7R3P0_PARSO</name>
<evidence type="ECO:0000313" key="2">
    <source>
        <dbReference type="Proteomes" id="UP000049127"/>
    </source>
</evidence>